<reference evidence="2 3" key="1">
    <citation type="submission" date="2019-06" db="EMBL/GenBank/DDBJ databases">
        <title>A chromosomal-level reference genome of Carpinus fangiana (Coryloideae, Betulaceae).</title>
        <authorList>
            <person name="Yang X."/>
            <person name="Wang Z."/>
            <person name="Zhang L."/>
            <person name="Hao G."/>
            <person name="Liu J."/>
            <person name="Yang Y."/>
        </authorList>
    </citation>
    <scope>NUCLEOTIDE SEQUENCE [LARGE SCALE GENOMIC DNA]</scope>
    <source>
        <strain evidence="2">Cfa_2016G</strain>
        <tissue evidence="2">Leaf</tissue>
    </source>
</reference>
<gene>
    <name evidence="2" type="ORF">FH972_012152</name>
</gene>
<protein>
    <recommendedName>
        <fullName evidence="4">Protein LURP-one-related 4</fullName>
    </recommendedName>
</protein>
<sequence>MAKVYPQVPSFSPHMTSKRESFTVWMKSLVYQTNGCTVYNTNGDIFYRVDNYDKKGSNEVHLMDLRGKVLFTIRRKKLLTFEGWDGYRCSDSYIKEKKPWFQVKKCYRMLKGDLGIQVTVGCDKYWIVRLAGKTSFGIVNIDGDIVAEAKPKQSSSGVLLGDDVLALVVEPHMDHSLMMALLIVYGLIRRRM</sequence>
<name>A0A5N6R2Z1_9ROSI</name>
<evidence type="ECO:0000313" key="2">
    <source>
        <dbReference type="EMBL" id="KAE8055302.1"/>
    </source>
</evidence>
<dbReference type="SUPFAM" id="SSF54518">
    <property type="entry name" value="Tubby C-terminal domain-like"/>
    <property type="match status" value="1"/>
</dbReference>
<evidence type="ECO:0000313" key="3">
    <source>
        <dbReference type="Proteomes" id="UP000327013"/>
    </source>
</evidence>
<accession>A0A5N6R2Z1</accession>
<dbReference type="PANTHER" id="PTHR31087">
    <property type="match status" value="1"/>
</dbReference>
<evidence type="ECO:0008006" key="4">
    <source>
        <dbReference type="Google" id="ProtNLM"/>
    </source>
</evidence>
<evidence type="ECO:0000256" key="1">
    <source>
        <dbReference type="ARBA" id="ARBA00005437"/>
    </source>
</evidence>
<dbReference type="PANTHER" id="PTHR31087:SF59">
    <property type="entry name" value="PROTEIN LURP-ONE-RELATED 4"/>
    <property type="match status" value="1"/>
</dbReference>
<dbReference type="InterPro" id="IPR038595">
    <property type="entry name" value="LOR_sf"/>
</dbReference>
<comment type="similarity">
    <text evidence="1">Belongs to the LOR family.</text>
</comment>
<dbReference type="Pfam" id="PF04525">
    <property type="entry name" value="LOR"/>
    <property type="match status" value="1"/>
</dbReference>
<keyword evidence="3" id="KW-1185">Reference proteome</keyword>
<dbReference type="InterPro" id="IPR025659">
    <property type="entry name" value="Tubby-like_C"/>
</dbReference>
<dbReference type="InterPro" id="IPR007612">
    <property type="entry name" value="LOR"/>
</dbReference>
<proteinExistence type="inferred from homology"/>
<dbReference type="EMBL" id="CM017325">
    <property type="protein sequence ID" value="KAE8055302.1"/>
    <property type="molecule type" value="Genomic_DNA"/>
</dbReference>
<dbReference type="AlphaFoldDB" id="A0A5N6R2Z1"/>
<organism evidence="2 3">
    <name type="scientific">Carpinus fangiana</name>
    <dbReference type="NCBI Taxonomy" id="176857"/>
    <lineage>
        <taxon>Eukaryota</taxon>
        <taxon>Viridiplantae</taxon>
        <taxon>Streptophyta</taxon>
        <taxon>Embryophyta</taxon>
        <taxon>Tracheophyta</taxon>
        <taxon>Spermatophyta</taxon>
        <taxon>Magnoliopsida</taxon>
        <taxon>eudicotyledons</taxon>
        <taxon>Gunneridae</taxon>
        <taxon>Pentapetalae</taxon>
        <taxon>rosids</taxon>
        <taxon>fabids</taxon>
        <taxon>Fagales</taxon>
        <taxon>Betulaceae</taxon>
        <taxon>Carpinus</taxon>
    </lineage>
</organism>
<dbReference type="OrthoDB" id="652749at2759"/>
<dbReference type="Proteomes" id="UP000327013">
    <property type="component" value="Chromosome 5"/>
</dbReference>
<dbReference type="Gene3D" id="2.40.160.200">
    <property type="entry name" value="LURP1-related"/>
    <property type="match status" value="1"/>
</dbReference>